<dbReference type="AlphaFoldDB" id="A0A7S3DA87"/>
<evidence type="ECO:0000256" key="1">
    <source>
        <dbReference type="SAM" id="MobiDB-lite"/>
    </source>
</evidence>
<keyword evidence="2" id="KW-0812">Transmembrane</keyword>
<reference evidence="3" key="1">
    <citation type="submission" date="2021-01" db="EMBL/GenBank/DDBJ databases">
        <authorList>
            <person name="Corre E."/>
            <person name="Pelletier E."/>
            <person name="Niang G."/>
            <person name="Scheremetjew M."/>
            <person name="Finn R."/>
            <person name="Kale V."/>
            <person name="Holt S."/>
            <person name="Cochrane G."/>
            <person name="Meng A."/>
            <person name="Brown T."/>
            <person name="Cohen L."/>
        </authorList>
    </citation>
    <scope>NUCLEOTIDE SEQUENCE</scope>
    <source>
        <strain evidence="3">NIES-2562</strain>
    </source>
</reference>
<organism evidence="3">
    <name type="scientific">Palpitomonas bilix</name>
    <dbReference type="NCBI Taxonomy" id="652834"/>
    <lineage>
        <taxon>Eukaryota</taxon>
        <taxon>Eukaryota incertae sedis</taxon>
    </lineage>
</organism>
<proteinExistence type="predicted"/>
<feature type="transmembrane region" description="Helical" evidence="2">
    <location>
        <begin position="42"/>
        <end position="65"/>
    </location>
</feature>
<dbReference type="EMBL" id="HBIB01020852">
    <property type="protein sequence ID" value="CAE0251279.1"/>
    <property type="molecule type" value="Transcribed_RNA"/>
</dbReference>
<name>A0A7S3DA87_9EUKA</name>
<keyword evidence="2" id="KW-0472">Membrane</keyword>
<evidence type="ECO:0000256" key="2">
    <source>
        <dbReference type="SAM" id="Phobius"/>
    </source>
</evidence>
<accession>A0A7S3DA87</accession>
<protein>
    <submittedName>
        <fullName evidence="3">Uncharacterized protein</fullName>
    </submittedName>
</protein>
<evidence type="ECO:0000313" key="3">
    <source>
        <dbReference type="EMBL" id="CAE0251279.1"/>
    </source>
</evidence>
<gene>
    <name evidence="3" type="ORF">PBIL07802_LOCUS13488</name>
</gene>
<feature type="compositionally biased region" description="Basic and acidic residues" evidence="1">
    <location>
        <begin position="120"/>
        <end position="154"/>
    </location>
</feature>
<feature type="compositionally biased region" description="Basic and acidic residues" evidence="1">
    <location>
        <begin position="85"/>
        <end position="107"/>
    </location>
</feature>
<sequence>MLSSPLLFWPLLASPFFSSPLLSSPLLFWPLLASPFFSSPLLFLPSLFVLTSTMPAMFLLAPLCTSACKQKRRERQQARAQAQLERWRGRREEEKKHEVEKEESEKAAKKRAAASLSPALREKARRDADEFRKKKETSMKVAEERRKEMEGWRR</sequence>
<keyword evidence="2" id="KW-1133">Transmembrane helix</keyword>
<feature type="region of interest" description="Disordered" evidence="1">
    <location>
        <begin position="72"/>
        <end position="154"/>
    </location>
</feature>